<keyword evidence="4" id="KW-1185">Reference proteome</keyword>
<feature type="region of interest" description="Disordered" evidence="1">
    <location>
        <begin position="30"/>
        <end position="68"/>
    </location>
</feature>
<evidence type="ECO:0000256" key="1">
    <source>
        <dbReference type="SAM" id="MobiDB-lite"/>
    </source>
</evidence>
<reference evidence="3 4" key="1">
    <citation type="journal article" date="2016" name="Sci. Rep.">
        <title>Insights into Adaptations to a Near-Obligate Nematode Endoparasitic Lifestyle from the Finished Genome of Drechmeria coniospora.</title>
        <authorList>
            <person name="Zhang L."/>
            <person name="Zhou Z."/>
            <person name="Guo Q."/>
            <person name="Fokkens L."/>
            <person name="Miskei M."/>
            <person name="Pocsi I."/>
            <person name="Zhang W."/>
            <person name="Chen M."/>
            <person name="Wang L."/>
            <person name="Sun Y."/>
            <person name="Donzelli B.G."/>
            <person name="Gibson D.M."/>
            <person name="Nelson D.R."/>
            <person name="Luo J.G."/>
            <person name="Rep M."/>
            <person name="Liu H."/>
            <person name="Yang S."/>
            <person name="Wang J."/>
            <person name="Krasnoff S.B."/>
            <person name="Xu Y."/>
            <person name="Molnar I."/>
            <person name="Lin M."/>
        </authorList>
    </citation>
    <scope>NUCLEOTIDE SEQUENCE [LARGE SCALE GENOMIC DNA]</scope>
    <source>
        <strain evidence="3 4">ARSEF 6962</strain>
    </source>
</reference>
<name>A0A151GHB7_DRECN</name>
<feature type="compositionally biased region" description="Polar residues" evidence="1">
    <location>
        <begin position="491"/>
        <end position="501"/>
    </location>
</feature>
<dbReference type="InParanoid" id="A0A151GHB7"/>
<gene>
    <name evidence="3" type="ORF">DCS_03468</name>
</gene>
<dbReference type="EMBL" id="LAYC01000002">
    <property type="protein sequence ID" value="KYK56468.1"/>
    <property type="molecule type" value="Genomic_DNA"/>
</dbReference>
<evidence type="ECO:0000313" key="3">
    <source>
        <dbReference type="EMBL" id="KYK56468.1"/>
    </source>
</evidence>
<feature type="region of interest" description="Disordered" evidence="1">
    <location>
        <begin position="347"/>
        <end position="369"/>
    </location>
</feature>
<organism evidence="3 4">
    <name type="scientific">Drechmeria coniospora</name>
    <name type="common">Nematophagous fungus</name>
    <name type="synonym">Meria coniospora</name>
    <dbReference type="NCBI Taxonomy" id="98403"/>
    <lineage>
        <taxon>Eukaryota</taxon>
        <taxon>Fungi</taxon>
        <taxon>Dikarya</taxon>
        <taxon>Ascomycota</taxon>
        <taxon>Pezizomycotina</taxon>
        <taxon>Sordariomycetes</taxon>
        <taxon>Hypocreomycetidae</taxon>
        <taxon>Hypocreales</taxon>
        <taxon>Ophiocordycipitaceae</taxon>
        <taxon>Drechmeria</taxon>
    </lineage>
</organism>
<feature type="region of interest" description="Disordered" evidence="1">
    <location>
        <begin position="388"/>
        <end position="579"/>
    </location>
</feature>
<feature type="compositionally biased region" description="Polar residues" evidence="1">
    <location>
        <begin position="347"/>
        <end position="360"/>
    </location>
</feature>
<evidence type="ECO:0000256" key="2">
    <source>
        <dbReference type="SAM" id="SignalP"/>
    </source>
</evidence>
<feature type="compositionally biased region" description="Basic and acidic residues" evidence="1">
    <location>
        <begin position="443"/>
        <end position="452"/>
    </location>
</feature>
<proteinExistence type="predicted"/>
<protein>
    <submittedName>
        <fullName evidence="3">Uncharacterized protein</fullName>
    </submittedName>
</protein>
<dbReference type="AlphaFoldDB" id="A0A151GHB7"/>
<feature type="chain" id="PRO_5007580533" evidence="2">
    <location>
        <begin position="28"/>
        <end position="695"/>
    </location>
</feature>
<comment type="caution">
    <text evidence="3">The sequence shown here is derived from an EMBL/GenBank/DDBJ whole genome shotgun (WGS) entry which is preliminary data.</text>
</comment>
<feature type="compositionally biased region" description="Basic and acidic residues" evidence="1">
    <location>
        <begin position="465"/>
        <end position="482"/>
    </location>
</feature>
<dbReference type="RefSeq" id="XP_040655820.1">
    <property type="nucleotide sequence ID" value="XM_040800787.1"/>
</dbReference>
<feature type="compositionally biased region" description="Low complexity" evidence="1">
    <location>
        <begin position="555"/>
        <end position="571"/>
    </location>
</feature>
<sequence length="695" mass="75475">MKHDTCMWLLRWLVLVLSFQWLGTSYAGKPTKPKSAVKPTTKPVQVDLEDKPDQGPPDAEERWKNSVHFPGKDSLHPAVVTRFDRRSPEEIFQKGFETRIESSGKPLLSASFVASRHNNEPYDDTGLISFSGSTGATLSAAQGVHCSGKKRFFGHEDWAKVRAYASACHNDLDHFDKIEVEEEVPGVPKGPPKGPPEPPPANKLHEGFKLGHWGYIARPNSKFISMFGTLGPDGFANNDFKGEREYAALGRVGPERIIGAFYTDDKVMMVQLNPNYDHRFDGQRAGDGHPGLAFKNDKALAEKIINEANSDDERHRASHPSPIHIPKERIEVLMPLSDVIVQFSSDNPQHFRSSLPQQDPSAKEVAGAKHGRIGTILRKLLICKRGTDECTARPGEGNKNPDASTEIADQSDKRPPPSDVNSASEQADAKHVKPSEQSGDSISHPDDMDGAEKGLSSDAEGPDNDGCKGSKDCHTRTFRTECRGSSGARGSVSQGYRSSPGQGYRAGPGRGRGWSAARSSSKQGDGTSSGGGSKPGEGTNSGTNSNQGEGTSSDQGRGSSPAGSGSSQGRPNAGKGGKRQYCLADDMMDLAAEAFLFCIEIAEKLEHKDGTVTKTNHNTTEKSLDGAFWEPPKTTIDSVLPPEVVEWVKKNNVSVVENDKAVDELIPQVVKDQDFAYKTHYLQERTLTILLKNDL</sequence>
<evidence type="ECO:0000313" key="4">
    <source>
        <dbReference type="Proteomes" id="UP000076580"/>
    </source>
</evidence>
<dbReference type="Gene3D" id="3.90.210.10">
    <property type="entry name" value="Heat-Labile Enterotoxin, subunit A"/>
    <property type="match status" value="2"/>
</dbReference>
<keyword evidence="2" id="KW-0732">Signal</keyword>
<accession>A0A151GHB7</accession>
<feature type="compositionally biased region" description="Polar residues" evidence="1">
    <location>
        <begin position="538"/>
        <end position="554"/>
    </location>
</feature>
<dbReference type="Proteomes" id="UP000076580">
    <property type="component" value="Chromosome 02"/>
</dbReference>
<dbReference type="GeneID" id="63716111"/>
<feature type="signal peptide" evidence="2">
    <location>
        <begin position="1"/>
        <end position="27"/>
    </location>
</feature>
<feature type="compositionally biased region" description="Basic and acidic residues" evidence="1">
    <location>
        <begin position="48"/>
        <end position="68"/>
    </location>
</feature>